<feature type="signal peptide" evidence="16">
    <location>
        <begin position="1"/>
        <end position="27"/>
    </location>
</feature>
<feature type="chain" id="PRO_5026034564" evidence="16">
    <location>
        <begin position="28"/>
        <end position="389"/>
    </location>
</feature>
<dbReference type="InterPro" id="IPR019554">
    <property type="entry name" value="Soluble_ligand-bd"/>
</dbReference>
<evidence type="ECO:0000259" key="19">
    <source>
        <dbReference type="Pfam" id="PF22461"/>
    </source>
</evidence>
<evidence type="ECO:0000256" key="15">
    <source>
        <dbReference type="SAM" id="MobiDB-lite"/>
    </source>
</evidence>
<dbReference type="Gene3D" id="3.10.560.10">
    <property type="entry name" value="Outer membrane lipoprotein wza domain like"/>
    <property type="match status" value="2"/>
</dbReference>
<evidence type="ECO:0000256" key="11">
    <source>
        <dbReference type="ARBA" id="ARBA00023136"/>
    </source>
</evidence>
<dbReference type="Proteomes" id="UP000500857">
    <property type="component" value="Chromosome"/>
</dbReference>
<evidence type="ECO:0000259" key="17">
    <source>
        <dbReference type="Pfam" id="PF02563"/>
    </source>
</evidence>
<dbReference type="AlphaFoldDB" id="A0A6H1TSR6"/>
<evidence type="ECO:0000313" key="21">
    <source>
        <dbReference type="Proteomes" id="UP000500857"/>
    </source>
</evidence>
<evidence type="ECO:0000256" key="8">
    <source>
        <dbReference type="ARBA" id="ARBA00023047"/>
    </source>
</evidence>
<keyword evidence="8" id="KW-0625">Polysaccharide transport</keyword>
<dbReference type="PANTHER" id="PTHR33619:SF3">
    <property type="entry name" value="POLYSACCHARIDE EXPORT PROTEIN GFCE-RELATED"/>
    <property type="match status" value="1"/>
</dbReference>
<gene>
    <name evidence="20" type="ORF">HCG48_00110</name>
</gene>
<dbReference type="PANTHER" id="PTHR33619">
    <property type="entry name" value="POLYSACCHARIDE EXPORT PROTEIN GFCE-RELATED"/>
    <property type="match status" value="1"/>
</dbReference>
<dbReference type="Pfam" id="PF22461">
    <property type="entry name" value="SLBB_2"/>
    <property type="match status" value="1"/>
</dbReference>
<organism evidence="20 21">
    <name type="scientific">Oxynema aestuarii AP17</name>
    <dbReference type="NCBI Taxonomy" id="2064643"/>
    <lineage>
        <taxon>Bacteria</taxon>
        <taxon>Bacillati</taxon>
        <taxon>Cyanobacteriota</taxon>
        <taxon>Cyanophyceae</taxon>
        <taxon>Oscillatoriophycideae</taxon>
        <taxon>Oscillatoriales</taxon>
        <taxon>Oscillatoriaceae</taxon>
        <taxon>Oxynema</taxon>
        <taxon>Oxynema aestuarii</taxon>
    </lineage>
</organism>
<feature type="domain" description="Soluble ligand binding" evidence="18">
    <location>
        <begin position="283"/>
        <end position="333"/>
    </location>
</feature>
<keyword evidence="11" id="KW-0472">Membrane</keyword>
<name>A0A6H1TSR6_9CYAN</name>
<evidence type="ECO:0000313" key="20">
    <source>
        <dbReference type="EMBL" id="QIZ69187.1"/>
    </source>
</evidence>
<dbReference type="GO" id="GO:0046930">
    <property type="term" value="C:pore complex"/>
    <property type="evidence" value="ECO:0007669"/>
    <property type="project" value="UniProtKB-KW"/>
</dbReference>
<dbReference type="InterPro" id="IPR049712">
    <property type="entry name" value="Poly_export"/>
</dbReference>
<feature type="compositionally biased region" description="Low complexity" evidence="15">
    <location>
        <begin position="32"/>
        <end position="51"/>
    </location>
</feature>
<evidence type="ECO:0000256" key="12">
    <source>
        <dbReference type="ARBA" id="ARBA00023139"/>
    </source>
</evidence>
<dbReference type="KEGG" id="oxy:HCG48_00110"/>
<evidence type="ECO:0000256" key="3">
    <source>
        <dbReference type="ARBA" id="ARBA00022448"/>
    </source>
</evidence>
<evidence type="ECO:0000256" key="6">
    <source>
        <dbReference type="ARBA" id="ARBA00022692"/>
    </source>
</evidence>
<keyword evidence="6" id="KW-0812">Transmembrane</keyword>
<evidence type="ECO:0000256" key="10">
    <source>
        <dbReference type="ARBA" id="ARBA00023114"/>
    </source>
</evidence>
<keyword evidence="3" id="KW-0813">Transport</keyword>
<dbReference type="GO" id="GO:0009279">
    <property type="term" value="C:cell outer membrane"/>
    <property type="evidence" value="ECO:0007669"/>
    <property type="project" value="UniProtKB-SubCell"/>
</dbReference>
<keyword evidence="10" id="KW-0626">Porin</keyword>
<evidence type="ECO:0000256" key="13">
    <source>
        <dbReference type="ARBA" id="ARBA00023237"/>
    </source>
</evidence>
<dbReference type="Pfam" id="PF02563">
    <property type="entry name" value="Poly_export"/>
    <property type="match status" value="1"/>
</dbReference>
<keyword evidence="4" id="KW-1134">Transmembrane beta strand</keyword>
<evidence type="ECO:0000256" key="2">
    <source>
        <dbReference type="ARBA" id="ARBA00009450"/>
    </source>
</evidence>
<keyword evidence="21" id="KW-1185">Reference proteome</keyword>
<dbReference type="GO" id="GO:0006811">
    <property type="term" value="P:monoatomic ion transport"/>
    <property type="evidence" value="ECO:0007669"/>
    <property type="project" value="UniProtKB-KW"/>
</dbReference>
<dbReference type="Gene3D" id="3.30.1950.10">
    <property type="entry name" value="wza like domain"/>
    <property type="match status" value="1"/>
</dbReference>
<protein>
    <submittedName>
        <fullName evidence="20">Polysaccharide export protein</fullName>
    </submittedName>
</protein>
<comment type="similarity">
    <text evidence="2">Belongs to the BexD/CtrA/VexA family.</text>
</comment>
<sequence length="389" mass="41978">MNSPIARLSHCLGISLLLAVPFTSAPGASQLPELSPQTEPQSQPQLPLQLRPVPPELEQPGDSPGDTLRERPPSPETLPTEVVNPDYLLGPGDQIRITVFDYEEYSTPQVVLPDGTISLPSIGSVQAADRTPSQLARELTVRLQEWLVNPVVSIDLMRLRPVRINVAGEVRRPGPVQLSSVTGLTENANTFAIELPTLSAAILKAGGVTRKADISRIVLTRYSPTGEGRSFTIDLWETLSSAEVPRETLLQDGDAVFIPEIEAGEGIDPRLVAQSSLAPETVRVRVVGQVTRPGEMQVPPNSSISSAVAIAGGPTDKADLAEVKFIRVGEDGSIEEQEIDISNLTDNYQIQEGDVIVVPKSTRGEIVEFVGDFIIPTNLLIDILRNGFF</sequence>
<proteinExistence type="inferred from homology"/>
<evidence type="ECO:0000256" key="7">
    <source>
        <dbReference type="ARBA" id="ARBA00022729"/>
    </source>
</evidence>
<feature type="domain" description="Polysaccharide export protein N-terminal" evidence="17">
    <location>
        <begin position="83"/>
        <end position="156"/>
    </location>
</feature>
<keyword evidence="7 16" id="KW-0732">Signal</keyword>
<keyword evidence="14" id="KW-0449">Lipoprotein</keyword>
<accession>A0A6H1TSR6</accession>
<dbReference type="GO" id="GO:0015288">
    <property type="term" value="F:porin activity"/>
    <property type="evidence" value="ECO:0007669"/>
    <property type="project" value="UniProtKB-KW"/>
</dbReference>
<dbReference type="EMBL" id="CP051167">
    <property type="protein sequence ID" value="QIZ69187.1"/>
    <property type="molecule type" value="Genomic_DNA"/>
</dbReference>
<dbReference type="InterPro" id="IPR003715">
    <property type="entry name" value="Poly_export_N"/>
</dbReference>
<evidence type="ECO:0000256" key="5">
    <source>
        <dbReference type="ARBA" id="ARBA00022597"/>
    </source>
</evidence>
<comment type="subcellular location">
    <subcellularLocation>
        <location evidence="1">Cell outer membrane</location>
        <topology evidence="1">Multi-pass membrane protein</topology>
    </subcellularLocation>
</comment>
<keyword evidence="12" id="KW-0564">Palmitate</keyword>
<feature type="region of interest" description="Disordered" evidence="15">
    <location>
        <begin position="26"/>
        <end position="85"/>
    </location>
</feature>
<keyword evidence="5" id="KW-0762">Sugar transport</keyword>
<evidence type="ECO:0000256" key="14">
    <source>
        <dbReference type="ARBA" id="ARBA00023288"/>
    </source>
</evidence>
<dbReference type="InterPro" id="IPR054765">
    <property type="entry name" value="SLBB_dom"/>
</dbReference>
<dbReference type="Pfam" id="PF10531">
    <property type="entry name" value="SLBB"/>
    <property type="match status" value="1"/>
</dbReference>
<evidence type="ECO:0000256" key="1">
    <source>
        <dbReference type="ARBA" id="ARBA00004571"/>
    </source>
</evidence>
<evidence type="ECO:0000256" key="4">
    <source>
        <dbReference type="ARBA" id="ARBA00022452"/>
    </source>
</evidence>
<evidence type="ECO:0000256" key="9">
    <source>
        <dbReference type="ARBA" id="ARBA00023065"/>
    </source>
</evidence>
<keyword evidence="9" id="KW-0406">Ion transport</keyword>
<evidence type="ECO:0000256" key="16">
    <source>
        <dbReference type="SAM" id="SignalP"/>
    </source>
</evidence>
<reference evidence="20 21" key="1">
    <citation type="submission" date="2020-04" db="EMBL/GenBank/DDBJ databases">
        <authorList>
            <person name="Basu S."/>
            <person name="Maruthanayagam V."/>
            <person name="Chakraborty S."/>
            <person name="Pramanik A."/>
            <person name="Mukherjee J."/>
            <person name="Brink B."/>
        </authorList>
    </citation>
    <scope>NUCLEOTIDE SEQUENCE [LARGE SCALE GENOMIC DNA]</scope>
    <source>
        <strain evidence="20 21">AP17</strain>
    </source>
</reference>
<dbReference type="GO" id="GO:0015159">
    <property type="term" value="F:polysaccharide transmembrane transporter activity"/>
    <property type="evidence" value="ECO:0007669"/>
    <property type="project" value="InterPro"/>
</dbReference>
<dbReference type="RefSeq" id="WP_168567345.1">
    <property type="nucleotide sequence ID" value="NZ_CP051167.1"/>
</dbReference>
<feature type="domain" description="SLBB" evidence="19">
    <location>
        <begin position="178"/>
        <end position="258"/>
    </location>
</feature>
<evidence type="ECO:0000259" key="18">
    <source>
        <dbReference type="Pfam" id="PF10531"/>
    </source>
</evidence>
<keyword evidence="13" id="KW-0998">Cell outer membrane</keyword>